<proteinExistence type="predicted"/>
<dbReference type="FunFam" id="3.30.70.330:FF:000309">
    <property type="entry name" value="RNA-binding protein 42"/>
    <property type="match status" value="1"/>
</dbReference>
<dbReference type="PANTHER" id="PTHR47640:SF64">
    <property type="entry name" value="RNA-BINDING PROTEIN 42-LIKE ISOFORM X1"/>
    <property type="match status" value="1"/>
</dbReference>
<dbReference type="PROSITE" id="PS50102">
    <property type="entry name" value="RRM"/>
    <property type="match status" value="1"/>
</dbReference>
<keyword evidence="2 3" id="KW-0694">RNA-binding</keyword>
<dbReference type="GO" id="GO:0006397">
    <property type="term" value="P:mRNA processing"/>
    <property type="evidence" value="ECO:0007669"/>
    <property type="project" value="UniProtKB-KW"/>
</dbReference>
<dbReference type="InterPro" id="IPR050825">
    <property type="entry name" value="RBM42_RBP45_47-like"/>
</dbReference>
<dbReference type="Pfam" id="PF00076">
    <property type="entry name" value="RRM_1"/>
    <property type="match status" value="1"/>
</dbReference>
<dbReference type="GO" id="GO:0003729">
    <property type="term" value="F:mRNA binding"/>
    <property type="evidence" value="ECO:0007669"/>
    <property type="project" value="InterPro"/>
</dbReference>
<organism evidence="6">
    <name type="scientific">Solanum chilense</name>
    <name type="common">Tomato</name>
    <name type="synonym">Lycopersicon chilense</name>
    <dbReference type="NCBI Taxonomy" id="4083"/>
    <lineage>
        <taxon>Eukaryota</taxon>
        <taxon>Viridiplantae</taxon>
        <taxon>Streptophyta</taxon>
        <taxon>Embryophyta</taxon>
        <taxon>Tracheophyta</taxon>
        <taxon>Spermatophyta</taxon>
        <taxon>Magnoliopsida</taxon>
        <taxon>eudicotyledons</taxon>
        <taxon>Gunneridae</taxon>
        <taxon>Pentapetalae</taxon>
        <taxon>asterids</taxon>
        <taxon>lamiids</taxon>
        <taxon>Solanales</taxon>
        <taxon>Solanaceae</taxon>
        <taxon>Solanoideae</taxon>
        <taxon>Solaneae</taxon>
        <taxon>Solanum</taxon>
        <taxon>Solanum subgen. Lycopersicon</taxon>
    </lineage>
</organism>
<evidence type="ECO:0000256" key="1">
    <source>
        <dbReference type="ARBA" id="ARBA00022664"/>
    </source>
</evidence>
<evidence type="ECO:0000256" key="3">
    <source>
        <dbReference type="PROSITE-ProRule" id="PRU00176"/>
    </source>
</evidence>
<keyword evidence="1" id="KW-0507">mRNA processing</keyword>
<feature type="region of interest" description="Disordered" evidence="4">
    <location>
        <begin position="121"/>
        <end position="149"/>
    </location>
</feature>
<dbReference type="AlphaFoldDB" id="A0A6N2C419"/>
<feature type="compositionally biased region" description="Pro residues" evidence="4">
    <location>
        <begin position="60"/>
        <end position="69"/>
    </location>
</feature>
<dbReference type="CDD" id="cd12383">
    <property type="entry name" value="RRM_RBM42"/>
    <property type="match status" value="1"/>
</dbReference>
<dbReference type="InterPro" id="IPR012677">
    <property type="entry name" value="Nucleotide-bd_a/b_plait_sf"/>
</dbReference>
<reference evidence="6" key="1">
    <citation type="submission" date="2019-05" db="EMBL/GenBank/DDBJ databases">
        <title>The de novo reference genome and transcriptome assemblies of the wild tomato species Solanum chilense.</title>
        <authorList>
            <person name="Stam R."/>
            <person name="Nosenko T."/>
            <person name="Hoerger A.C."/>
            <person name="Stephan W."/>
            <person name="Seidel M.A."/>
            <person name="Kuhn J.M.M."/>
            <person name="Haberer G."/>
            <person name="Tellier A."/>
        </authorList>
    </citation>
    <scope>NUCLEOTIDE SEQUENCE</scope>
    <source>
        <tissue evidence="6">Mature leaves</tissue>
    </source>
</reference>
<feature type="region of interest" description="Disordered" evidence="4">
    <location>
        <begin position="1"/>
        <end position="32"/>
    </location>
</feature>
<evidence type="ECO:0000259" key="5">
    <source>
        <dbReference type="PROSITE" id="PS50102"/>
    </source>
</evidence>
<feature type="compositionally biased region" description="Basic residues" evidence="4">
    <location>
        <begin position="131"/>
        <end position="142"/>
    </location>
</feature>
<name>A0A6N2C419_SOLCI</name>
<dbReference type="InterPro" id="IPR035979">
    <property type="entry name" value="RBD_domain_sf"/>
</dbReference>
<feature type="region of interest" description="Disordered" evidence="4">
    <location>
        <begin position="231"/>
        <end position="258"/>
    </location>
</feature>
<protein>
    <recommendedName>
        <fullName evidence="5">RRM domain-containing protein</fullName>
    </recommendedName>
</protein>
<evidence type="ECO:0000313" key="6">
    <source>
        <dbReference type="EMBL" id="TMX02393.1"/>
    </source>
</evidence>
<dbReference type="InterPro" id="IPR034215">
    <property type="entry name" value="RBM42_RRM"/>
</dbReference>
<feature type="domain" description="RRM" evidence="5">
    <location>
        <begin position="159"/>
        <end position="237"/>
    </location>
</feature>
<dbReference type="InterPro" id="IPR000504">
    <property type="entry name" value="RRM_dom"/>
</dbReference>
<dbReference type="SUPFAM" id="SSF54928">
    <property type="entry name" value="RNA-binding domain, RBD"/>
    <property type="match status" value="1"/>
</dbReference>
<comment type="caution">
    <text evidence="6">The sequence shown here is derived from an EMBL/GenBank/DDBJ whole genome shotgun (WGS) entry which is preliminary data.</text>
</comment>
<feature type="region of interest" description="Disordered" evidence="4">
    <location>
        <begin position="49"/>
        <end position="69"/>
    </location>
</feature>
<dbReference type="PANTHER" id="PTHR47640">
    <property type="entry name" value="TRNA SELENOCYSTEINE 1-ASSOCIATED PROTEIN 1-RELATED-RELATED"/>
    <property type="match status" value="1"/>
</dbReference>
<evidence type="ECO:0000256" key="2">
    <source>
        <dbReference type="ARBA" id="ARBA00022884"/>
    </source>
</evidence>
<dbReference type="Gene3D" id="3.30.70.330">
    <property type="match status" value="1"/>
</dbReference>
<dbReference type="EMBL" id="RXGB01000669">
    <property type="protein sequence ID" value="TMX02393.1"/>
    <property type="molecule type" value="Genomic_DNA"/>
</dbReference>
<evidence type="ECO:0000256" key="4">
    <source>
        <dbReference type="SAM" id="MobiDB-lite"/>
    </source>
</evidence>
<dbReference type="SMART" id="SM00360">
    <property type="entry name" value="RRM"/>
    <property type="match status" value="1"/>
</dbReference>
<gene>
    <name evidence="6" type="ORF">EJD97_021689</name>
</gene>
<feature type="compositionally biased region" description="Basic and acidic residues" evidence="4">
    <location>
        <begin position="237"/>
        <end position="258"/>
    </location>
</feature>
<accession>A0A6N2C419</accession>
<sequence>MSPERSSSSAATSSSSSRHTYSSSASTSSLSAAATVSSSSQYTYSNGAYFPTPIHLQQQPPQPYIGAAPPPVQLPYPSVYPAVPATPGVYTLPHFQQAQQLFHRDAQTITPEALENVKAALASSETEHRANAKKRGVPRKAAGKSWKDPTLTQWPSNDYRLFCGDLGNEVNEDVLSKTFSKFPSFNMAKVLRDKRTGKTRGFGFVSFSSPVDFAAALKGMNGKYVGNRPIKLSKSNWQERNDNEAQKDTRTDRIRSRR</sequence>